<reference evidence="2 3" key="1">
    <citation type="submission" date="2024-01" db="EMBL/GenBank/DDBJ databases">
        <title>The genomes of 5 underutilized Papilionoideae crops provide insights into root nodulation and disease resistanc.</title>
        <authorList>
            <person name="Jiang F."/>
        </authorList>
    </citation>
    <scope>NUCLEOTIDE SEQUENCE [LARGE SCALE GENOMIC DNA]</scope>
    <source>
        <strain evidence="2">LVBAO_FW01</strain>
        <tissue evidence="2">Leaves</tissue>
    </source>
</reference>
<evidence type="ECO:0000256" key="1">
    <source>
        <dbReference type="SAM" id="Phobius"/>
    </source>
</evidence>
<proteinExistence type="predicted"/>
<sequence length="102" mass="11566">MPLFWSYQFFVCCIGNFLVITLLLTPKRLCDDEVCLTGGGSLGMRSTAIVYPTCHETMSSLLTLSLIFKDVWFDLPLEVHLLKSIMDITHVKRTSSVLHISR</sequence>
<protein>
    <submittedName>
        <fullName evidence="2">Uncharacterized protein</fullName>
    </submittedName>
</protein>
<evidence type="ECO:0000313" key="2">
    <source>
        <dbReference type="EMBL" id="KAK7345705.1"/>
    </source>
</evidence>
<gene>
    <name evidence="2" type="ORF">VNO77_16315</name>
</gene>
<dbReference type="AlphaFoldDB" id="A0AAN9M070"/>
<name>A0AAN9M070_CANGL</name>
<evidence type="ECO:0000313" key="3">
    <source>
        <dbReference type="Proteomes" id="UP001367508"/>
    </source>
</evidence>
<organism evidence="2 3">
    <name type="scientific">Canavalia gladiata</name>
    <name type="common">Sword bean</name>
    <name type="synonym">Dolichos gladiatus</name>
    <dbReference type="NCBI Taxonomy" id="3824"/>
    <lineage>
        <taxon>Eukaryota</taxon>
        <taxon>Viridiplantae</taxon>
        <taxon>Streptophyta</taxon>
        <taxon>Embryophyta</taxon>
        <taxon>Tracheophyta</taxon>
        <taxon>Spermatophyta</taxon>
        <taxon>Magnoliopsida</taxon>
        <taxon>eudicotyledons</taxon>
        <taxon>Gunneridae</taxon>
        <taxon>Pentapetalae</taxon>
        <taxon>rosids</taxon>
        <taxon>fabids</taxon>
        <taxon>Fabales</taxon>
        <taxon>Fabaceae</taxon>
        <taxon>Papilionoideae</taxon>
        <taxon>50 kb inversion clade</taxon>
        <taxon>NPAAA clade</taxon>
        <taxon>indigoferoid/millettioid clade</taxon>
        <taxon>Phaseoleae</taxon>
        <taxon>Canavalia</taxon>
    </lineage>
</organism>
<feature type="transmembrane region" description="Helical" evidence="1">
    <location>
        <begin position="6"/>
        <end position="24"/>
    </location>
</feature>
<keyword evidence="1" id="KW-0472">Membrane</keyword>
<keyword evidence="1" id="KW-1133">Transmembrane helix</keyword>
<dbReference type="EMBL" id="JAYMYQ010000003">
    <property type="protein sequence ID" value="KAK7345705.1"/>
    <property type="molecule type" value="Genomic_DNA"/>
</dbReference>
<accession>A0AAN9M070</accession>
<dbReference type="Proteomes" id="UP001367508">
    <property type="component" value="Unassembled WGS sequence"/>
</dbReference>
<keyword evidence="1" id="KW-0812">Transmembrane</keyword>
<keyword evidence="3" id="KW-1185">Reference proteome</keyword>
<comment type="caution">
    <text evidence="2">The sequence shown here is derived from an EMBL/GenBank/DDBJ whole genome shotgun (WGS) entry which is preliminary data.</text>
</comment>